<evidence type="ECO:0000313" key="1">
    <source>
        <dbReference type="EMBL" id="MCJ8210594.1"/>
    </source>
</evidence>
<comment type="caution">
    <text evidence="1">The sequence shown here is derived from an EMBL/GenBank/DDBJ whole genome shotgun (WGS) entry which is preliminary data.</text>
</comment>
<dbReference type="Pfam" id="PF16267">
    <property type="entry name" value="DUF4920"/>
    <property type="match status" value="1"/>
</dbReference>
<evidence type="ECO:0000313" key="2">
    <source>
        <dbReference type="Proteomes" id="UP001139450"/>
    </source>
</evidence>
<name>A0A9X1X3S2_9SPHI</name>
<keyword evidence="2" id="KW-1185">Reference proteome</keyword>
<protein>
    <submittedName>
        <fullName evidence="1">DUF4920 domain-containing protein</fullName>
    </submittedName>
</protein>
<accession>A0A9X1X3S2</accession>
<dbReference type="Proteomes" id="UP001139450">
    <property type="component" value="Unassembled WGS sequence"/>
</dbReference>
<dbReference type="RefSeq" id="WP_245130433.1">
    <property type="nucleotide sequence ID" value="NZ_JALJEJ010000005.1"/>
</dbReference>
<dbReference type="EMBL" id="JALJEJ010000005">
    <property type="protein sequence ID" value="MCJ8210594.1"/>
    <property type="molecule type" value="Genomic_DNA"/>
</dbReference>
<sequence>MKTLRIIAVAIVGLFFQPAYSQKFIPLPHGMTFGSKPSNVEQMPASRLEAFMGKRTRTQAVIVGKVLRVTKSKGGWFDIDAGKGKIISAHFANASINLPLNLRGREVIADGTAQKQFIADDMQHFAGDTVHGKKQHQVNANPKQKLIFEVKGLMVNK</sequence>
<reference evidence="1" key="1">
    <citation type="submission" date="2022-04" db="EMBL/GenBank/DDBJ databases">
        <title>Mucilaginibacter sp. RS28 isolated from freshwater.</title>
        <authorList>
            <person name="Ko S.-R."/>
        </authorList>
    </citation>
    <scope>NUCLEOTIDE SEQUENCE</scope>
    <source>
        <strain evidence="1">RS28</strain>
    </source>
</reference>
<organism evidence="1 2">
    <name type="scientific">Mucilaginibacter straminoryzae</name>
    <dbReference type="NCBI Taxonomy" id="2932774"/>
    <lineage>
        <taxon>Bacteria</taxon>
        <taxon>Pseudomonadati</taxon>
        <taxon>Bacteroidota</taxon>
        <taxon>Sphingobacteriia</taxon>
        <taxon>Sphingobacteriales</taxon>
        <taxon>Sphingobacteriaceae</taxon>
        <taxon>Mucilaginibacter</taxon>
    </lineage>
</organism>
<proteinExistence type="predicted"/>
<dbReference type="InterPro" id="IPR032577">
    <property type="entry name" value="DUF4920"/>
</dbReference>
<gene>
    <name evidence="1" type="ORF">MUY27_12825</name>
</gene>
<dbReference type="AlphaFoldDB" id="A0A9X1X3S2"/>